<dbReference type="RefSeq" id="WP_260193929.1">
    <property type="nucleotide sequence ID" value="NZ_JAFFZE010000017.1"/>
</dbReference>
<feature type="domain" description="Saccharopine dehydrogenase NADP binding" evidence="1">
    <location>
        <begin position="9"/>
        <end position="137"/>
    </location>
</feature>
<dbReference type="InterPro" id="IPR036291">
    <property type="entry name" value="NAD(P)-bd_dom_sf"/>
</dbReference>
<comment type="caution">
    <text evidence="2">The sequence shown here is derived from an EMBL/GenBank/DDBJ whole genome shotgun (WGS) entry which is preliminary data.</text>
</comment>
<reference evidence="2 3" key="1">
    <citation type="submission" date="2021-02" db="EMBL/GenBank/DDBJ databases">
        <title>Actinophytocola xerophila sp. nov., isolated from soil of cotton cropping field.</title>
        <authorList>
            <person name="Huang R."/>
            <person name="Chen X."/>
            <person name="Ge X."/>
            <person name="Liu W."/>
        </authorList>
    </citation>
    <scope>NUCLEOTIDE SEQUENCE [LARGE SCALE GENOMIC DNA]</scope>
    <source>
        <strain evidence="2 3">S1-96</strain>
    </source>
</reference>
<proteinExistence type="predicted"/>
<evidence type="ECO:0000313" key="2">
    <source>
        <dbReference type="EMBL" id="MCT2586138.1"/>
    </source>
</evidence>
<gene>
    <name evidence="2" type="ORF">JT362_23755</name>
</gene>
<sequence>MSVGREFDIILFGGTGFTGSLAAEYLAAEAPTGCRWAVAGRNPDKLAALRDRLADINPDCAALELLPADVTDVDSLRAVAARSRVVVSAVGPYLTHGEPLVAACAEAGTDYLDLAGEPEFVDRMYLGYHDTAVASGARLVHCCGFDSIPADLGTYFTVQQLPEDVPIRVRAYVSASAGWSAGTKNSAVNAVARLRTTASVAARRRRVEGRPADRRVRGDKGVPHYEKIVGAWALPAPIIDPQIVLRSARALPRYGPDFTYGHHLAVRTFPMAAAIVGGVGAAVLAAQVPPARKFLLSRSRPGDGPSAERRAKAWFRFRFVAEGGGRRVLTEVSGGDPGYGETARMLGQSALCLAFDDLSATAGQVTTAVAMGDALVDRLRRAGLVFRVVDERASA</sequence>
<dbReference type="Gene3D" id="3.40.50.720">
    <property type="entry name" value="NAD(P)-binding Rossmann-like Domain"/>
    <property type="match status" value="1"/>
</dbReference>
<dbReference type="SUPFAM" id="SSF51735">
    <property type="entry name" value="NAD(P)-binding Rossmann-fold domains"/>
    <property type="match status" value="1"/>
</dbReference>
<dbReference type="PANTHER" id="PTHR12286">
    <property type="entry name" value="SACCHAROPINE DEHYDROGENASE-LIKE OXIDOREDUCTASE"/>
    <property type="match status" value="1"/>
</dbReference>
<protein>
    <submittedName>
        <fullName evidence="2">Saccharopine dehydrogenase NADP-binding domain-containing protein</fullName>
    </submittedName>
</protein>
<accession>A0ABT2JE22</accession>
<name>A0ABT2JE22_9PSEU</name>
<evidence type="ECO:0000313" key="3">
    <source>
        <dbReference type="Proteomes" id="UP001156441"/>
    </source>
</evidence>
<dbReference type="InterPro" id="IPR051276">
    <property type="entry name" value="Saccharopine_DH-like_oxidrdct"/>
</dbReference>
<dbReference type="Pfam" id="PF03435">
    <property type="entry name" value="Sacchrp_dh_NADP"/>
    <property type="match status" value="1"/>
</dbReference>
<dbReference type="InterPro" id="IPR005097">
    <property type="entry name" value="Sacchrp_dh_NADP-bd"/>
</dbReference>
<evidence type="ECO:0000259" key="1">
    <source>
        <dbReference type="Pfam" id="PF03435"/>
    </source>
</evidence>
<dbReference type="Proteomes" id="UP001156441">
    <property type="component" value="Unassembled WGS sequence"/>
</dbReference>
<dbReference type="EMBL" id="JAFFZE010000017">
    <property type="protein sequence ID" value="MCT2586138.1"/>
    <property type="molecule type" value="Genomic_DNA"/>
</dbReference>
<keyword evidence="3" id="KW-1185">Reference proteome</keyword>
<dbReference type="PANTHER" id="PTHR12286:SF5">
    <property type="entry name" value="SACCHAROPINE DEHYDROGENASE-LIKE OXIDOREDUCTASE"/>
    <property type="match status" value="1"/>
</dbReference>
<organism evidence="2 3">
    <name type="scientific">Actinophytocola gossypii</name>
    <dbReference type="NCBI Taxonomy" id="2812003"/>
    <lineage>
        <taxon>Bacteria</taxon>
        <taxon>Bacillati</taxon>
        <taxon>Actinomycetota</taxon>
        <taxon>Actinomycetes</taxon>
        <taxon>Pseudonocardiales</taxon>
        <taxon>Pseudonocardiaceae</taxon>
    </lineage>
</organism>